<name>A0ABS6HFB5_9PROT</name>
<dbReference type="EMBL" id="JAERQM010000008">
    <property type="protein sequence ID" value="MBU8546658.1"/>
    <property type="molecule type" value="Genomic_DNA"/>
</dbReference>
<comment type="caution">
    <text evidence="3">The sequence shown here is derived from an EMBL/GenBank/DDBJ whole genome shotgun (WGS) entry which is preliminary data.</text>
</comment>
<dbReference type="RefSeq" id="WP_216878674.1">
    <property type="nucleotide sequence ID" value="NZ_JAERQM010000008.1"/>
</dbReference>
<dbReference type="InterPro" id="IPR051610">
    <property type="entry name" value="GPI/OXD"/>
</dbReference>
<proteinExistence type="predicted"/>
<organism evidence="3 4">
    <name type="scientific">Falsiroseomonas oleicola</name>
    <dbReference type="NCBI Taxonomy" id="2801474"/>
    <lineage>
        <taxon>Bacteria</taxon>
        <taxon>Pseudomonadati</taxon>
        <taxon>Pseudomonadota</taxon>
        <taxon>Alphaproteobacteria</taxon>
        <taxon>Acetobacterales</taxon>
        <taxon>Roseomonadaceae</taxon>
        <taxon>Falsiroseomonas</taxon>
    </lineage>
</organism>
<keyword evidence="4" id="KW-1185">Reference proteome</keyword>
<dbReference type="PANTHER" id="PTHR35848:SF6">
    <property type="entry name" value="CUPIN TYPE-2 DOMAIN-CONTAINING PROTEIN"/>
    <property type="match status" value="1"/>
</dbReference>
<dbReference type="InterPro" id="IPR013096">
    <property type="entry name" value="Cupin_2"/>
</dbReference>
<evidence type="ECO:0000313" key="4">
    <source>
        <dbReference type="Proteomes" id="UP000689967"/>
    </source>
</evidence>
<dbReference type="PANTHER" id="PTHR35848">
    <property type="entry name" value="OXALATE-BINDING PROTEIN"/>
    <property type="match status" value="1"/>
</dbReference>
<reference evidence="3 4" key="1">
    <citation type="submission" date="2021-01" db="EMBL/GenBank/DDBJ databases">
        <title>Roseomonas sp. nov, a bacterium isolated from an oil production mixture in Yumen Oilfield.</title>
        <authorList>
            <person name="Wu D."/>
        </authorList>
    </citation>
    <scope>NUCLEOTIDE SEQUENCE [LARGE SCALE GENOMIC DNA]</scope>
    <source>
        <strain evidence="3 4">ROY-5-3</strain>
    </source>
</reference>
<feature type="domain" description="Cupin type-2" evidence="2">
    <location>
        <begin position="49"/>
        <end position="115"/>
    </location>
</feature>
<gene>
    <name evidence="3" type="ORF">JJQ90_23260</name>
</gene>
<accession>A0ABS6HFB5</accession>
<protein>
    <submittedName>
        <fullName evidence="3">Cupin domain-containing protein</fullName>
    </submittedName>
</protein>
<evidence type="ECO:0000313" key="3">
    <source>
        <dbReference type="EMBL" id="MBU8546658.1"/>
    </source>
</evidence>
<sequence>MTPARDAVLREMAEVLWEESPGHHGGALSKILVAAGEGGSRVIDYRISSYEPRAHVALHQHEAKEQIYHFLQGEGLLTLGERRVVVRKDSYVFIPPGVPHALHNTGLANLVFLVITAPVVP</sequence>
<evidence type="ECO:0000259" key="2">
    <source>
        <dbReference type="Pfam" id="PF07883"/>
    </source>
</evidence>
<dbReference type="Proteomes" id="UP000689967">
    <property type="component" value="Unassembled WGS sequence"/>
</dbReference>
<keyword evidence="1" id="KW-0479">Metal-binding</keyword>
<evidence type="ECO:0000256" key="1">
    <source>
        <dbReference type="ARBA" id="ARBA00022723"/>
    </source>
</evidence>
<dbReference type="Pfam" id="PF07883">
    <property type="entry name" value="Cupin_2"/>
    <property type="match status" value="1"/>
</dbReference>